<evidence type="ECO:0000256" key="1">
    <source>
        <dbReference type="SAM" id="SignalP"/>
    </source>
</evidence>
<sequence>MKREIKLILLIAVTLLSAPFVVNNLPFNSNSLISVSECSNKTPLLENRVAEIGFKRPEILDGQEKEFFSQQRIGCLPNIFRKAIGSCCFGNEENKNIKYRLLKPEYSSWDEIRYIFDPKFLLVHRNSDNFLENIDLEKFEKKLLGNPDGNQAHLFSRPKFADLENAWVKYLRQVVLLVVELGSLCYIGQRFCGRV</sequence>
<feature type="chain" id="PRO_5007499062" evidence="1">
    <location>
        <begin position="25"/>
        <end position="195"/>
    </location>
</feature>
<evidence type="ECO:0000313" key="2">
    <source>
        <dbReference type="EMBL" id="AMS24289.1"/>
    </source>
</evidence>
<proteinExistence type="evidence at transcript level"/>
<dbReference type="AlphaFoldDB" id="A0A142KWG9"/>
<reference evidence="2" key="2">
    <citation type="submission" date="2016-02" db="EMBL/GenBank/DDBJ databases">
        <authorList>
            <person name="Wen L."/>
            <person name="He K."/>
            <person name="Yang H."/>
        </authorList>
    </citation>
    <scope>NUCLEOTIDE SEQUENCE</scope>
    <source>
        <strain evidence="2">GA-05</strain>
    </source>
</reference>
<feature type="non-terminal residue" evidence="2">
    <location>
        <position position="1"/>
    </location>
</feature>
<feature type="signal peptide" evidence="1">
    <location>
        <begin position="1"/>
        <end position="24"/>
    </location>
</feature>
<organism evidence="2">
    <name type="scientific">Phakopsora pachyrhizi</name>
    <name type="common">Asian soybean rust disease fungus</name>
    <dbReference type="NCBI Taxonomy" id="170000"/>
    <lineage>
        <taxon>Eukaryota</taxon>
        <taxon>Fungi</taxon>
        <taxon>Dikarya</taxon>
        <taxon>Basidiomycota</taxon>
        <taxon>Pucciniomycotina</taxon>
        <taxon>Pucciniomycetes</taxon>
        <taxon>Pucciniales</taxon>
        <taxon>Phakopsoraceae</taxon>
        <taxon>Phakopsora</taxon>
    </lineage>
</organism>
<reference evidence="2" key="1">
    <citation type="journal article" date="2016" name="Front. Plant Sci.">
        <title>Identification of Phakopsora pachyrhizi Candidate Effectors with Virulence Activity in a Distantly Related Pathosystem.</title>
        <authorList>
            <person name="Kunjeti S.G."/>
            <person name="Iyer G."/>
            <person name="Johnson E."/>
            <person name="Li E."/>
            <person name="Broglie K.E."/>
            <person name="Rauscher G."/>
            <person name="Rairdan G.J."/>
        </authorList>
    </citation>
    <scope>NUCLEOTIDE SEQUENCE</scope>
    <source>
        <strain evidence="2">GA-05</strain>
    </source>
</reference>
<accession>A0A142KWG9</accession>
<protein>
    <submittedName>
        <fullName evidence="2">CSEP-18</fullName>
    </submittedName>
</protein>
<name>A0A142KWG9_PHAPC</name>
<keyword evidence="1" id="KW-0732">Signal</keyword>
<dbReference type="EMBL" id="KU695168">
    <property type="protein sequence ID" value="AMS24289.1"/>
    <property type="molecule type" value="mRNA"/>
</dbReference>